<keyword evidence="3" id="KW-1185">Reference proteome</keyword>
<dbReference type="SUPFAM" id="SSF81383">
    <property type="entry name" value="F-box domain"/>
    <property type="match status" value="1"/>
</dbReference>
<dbReference type="AlphaFoldDB" id="A0A8R7URH4"/>
<dbReference type="InterPro" id="IPR036047">
    <property type="entry name" value="F-box-like_dom_sf"/>
</dbReference>
<feature type="domain" description="F-box" evidence="1">
    <location>
        <begin position="8"/>
        <end position="49"/>
    </location>
</feature>
<organism evidence="2 3">
    <name type="scientific">Triticum urartu</name>
    <name type="common">Red wild einkorn</name>
    <name type="synonym">Crithodium urartu</name>
    <dbReference type="NCBI Taxonomy" id="4572"/>
    <lineage>
        <taxon>Eukaryota</taxon>
        <taxon>Viridiplantae</taxon>
        <taxon>Streptophyta</taxon>
        <taxon>Embryophyta</taxon>
        <taxon>Tracheophyta</taxon>
        <taxon>Spermatophyta</taxon>
        <taxon>Magnoliopsida</taxon>
        <taxon>Liliopsida</taxon>
        <taxon>Poales</taxon>
        <taxon>Poaceae</taxon>
        <taxon>BOP clade</taxon>
        <taxon>Pooideae</taxon>
        <taxon>Triticodae</taxon>
        <taxon>Triticeae</taxon>
        <taxon>Triticinae</taxon>
        <taxon>Triticum</taxon>
    </lineage>
</organism>
<evidence type="ECO:0000259" key="1">
    <source>
        <dbReference type="SMART" id="SM00256"/>
    </source>
</evidence>
<name>A0A8R7URH4_TRIUA</name>
<dbReference type="PANTHER" id="PTHR31264">
    <property type="entry name" value="OS07G0554500 PROTEIN-RELATED"/>
    <property type="match status" value="1"/>
</dbReference>
<dbReference type="Proteomes" id="UP000015106">
    <property type="component" value="Chromosome 6"/>
</dbReference>
<dbReference type="PANTHER" id="PTHR31264:SF19">
    <property type="entry name" value="F-BOX DOMAIN-CONTAINING PROTEIN"/>
    <property type="match status" value="1"/>
</dbReference>
<evidence type="ECO:0000313" key="2">
    <source>
        <dbReference type="EnsemblPlants" id="TuG1812G0600001038.01.T01"/>
    </source>
</evidence>
<dbReference type="SMART" id="SM00256">
    <property type="entry name" value="FBOX"/>
    <property type="match status" value="1"/>
</dbReference>
<dbReference type="EnsemblPlants" id="TuG1812G0600001038.01.T01">
    <property type="protein sequence ID" value="TuG1812G0600001038.01.T01"/>
    <property type="gene ID" value="TuG1812G0600001038.01"/>
</dbReference>
<evidence type="ECO:0000313" key="3">
    <source>
        <dbReference type="Proteomes" id="UP000015106"/>
    </source>
</evidence>
<reference evidence="2" key="3">
    <citation type="submission" date="2022-06" db="UniProtKB">
        <authorList>
            <consortium name="EnsemblPlants"/>
        </authorList>
    </citation>
    <scope>IDENTIFICATION</scope>
</reference>
<dbReference type="Gramene" id="TuG1812G0600001038.01.T01">
    <property type="protein sequence ID" value="TuG1812G0600001038.01.T01"/>
    <property type="gene ID" value="TuG1812G0600001038.01"/>
</dbReference>
<reference evidence="3" key="1">
    <citation type="journal article" date="2013" name="Nature">
        <title>Draft genome of the wheat A-genome progenitor Triticum urartu.</title>
        <authorList>
            <person name="Ling H.Q."/>
            <person name="Zhao S."/>
            <person name="Liu D."/>
            <person name="Wang J."/>
            <person name="Sun H."/>
            <person name="Zhang C."/>
            <person name="Fan H."/>
            <person name="Li D."/>
            <person name="Dong L."/>
            <person name="Tao Y."/>
            <person name="Gao C."/>
            <person name="Wu H."/>
            <person name="Li Y."/>
            <person name="Cui Y."/>
            <person name="Guo X."/>
            <person name="Zheng S."/>
            <person name="Wang B."/>
            <person name="Yu K."/>
            <person name="Liang Q."/>
            <person name="Yang W."/>
            <person name="Lou X."/>
            <person name="Chen J."/>
            <person name="Feng M."/>
            <person name="Jian J."/>
            <person name="Zhang X."/>
            <person name="Luo G."/>
            <person name="Jiang Y."/>
            <person name="Liu J."/>
            <person name="Wang Z."/>
            <person name="Sha Y."/>
            <person name="Zhang B."/>
            <person name="Wu H."/>
            <person name="Tang D."/>
            <person name="Shen Q."/>
            <person name="Xue P."/>
            <person name="Zou S."/>
            <person name="Wang X."/>
            <person name="Liu X."/>
            <person name="Wang F."/>
            <person name="Yang Y."/>
            <person name="An X."/>
            <person name="Dong Z."/>
            <person name="Zhang K."/>
            <person name="Zhang X."/>
            <person name="Luo M.C."/>
            <person name="Dvorak J."/>
            <person name="Tong Y."/>
            <person name="Wang J."/>
            <person name="Yang H."/>
            <person name="Li Z."/>
            <person name="Wang D."/>
            <person name="Zhang A."/>
            <person name="Wang J."/>
        </authorList>
    </citation>
    <scope>NUCLEOTIDE SEQUENCE</scope>
    <source>
        <strain evidence="3">cv. G1812</strain>
    </source>
</reference>
<gene>
    <name evidence="2" type="primary">LOC125512582</name>
</gene>
<dbReference type="InterPro" id="IPR001810">
    <property type="entry name" value="F-box_dom"/>
</dbReference>
<dbReference type="Pfam" id="PF00646">
    <property type="entry name" value="F-box"/>
    <property type="match status" value="1"/>
</dbReference>
<sequence>MAPSASHLVDELLEEIFLRLPTPAALARASTTSPRFRRIITDRSFLRRFRKLHPPPLLGFADERAGFHPAEAPHSSAPLARALADTADFTYSFVPKPSNDHSWRPCNVRDGRVLLESSRYGTFRELAVCDPLSRRYVLLPPMPEHMSVQEQRPWEFRSILAPIAEEDEDETSFKVICFADYETKLDVFVFSSVTRQWCIAASPSWISLGADRPWGLRVVFGGSRGFSCFDYVRGCFYSASPWKDRLLVLDTRTMEISTVNDRTGYHMQLRWLPGQAEGVSARDNGLGRLRPAQVRSLPAIVVGREGALEMFSLVGDHSPNGSFHLYHTAQDTNSESPKEWQLENIIQLPGQYDYFTLGAAEGFLFLGATSEDQLDIDEDSPVWLSKTDWDVDYFSLDVKTSELAKVCRRRREFFHYEDVYWDKHIWSLLFGLCDAFEKKWRIYKMVMQICWLDIVLEPWYYLSGTIHYVLHYICPCAAYFSETCCRR</sequence>
<accession>A0A8R7URH4</accession>
<dbReference type="Gene3D" id="1.20.1280.50">
    <property type="match status" value="1"/>
</dbReference>
<protein>
    <recommendedName>
        <fullName evidence="1">F-box domain-containing protein</fullName>
    </recommendedName>
</protein>
<reference evidence="2" key="2">
    <citation type="submission" date="2018-03" db="EMBL/GenBank/DDBJ databases">
        <title>The Triticum urartu genome reveals the dynamic nature of wheat genome evolution.</title>
        <authorList>
            <person name="Ling H."/>
            <person name="Ma B."/>
            <person name="Shi X."/>
            <person name="Liu H."/>
            <person name="Dong L."/>
            <person name="Sun H."/>
            <person name="Cao Y."/>
            <person name="Gao Q."/>
            <person name="Zheng S."/>
            <person name="Li Y."/>
            <person name="Yu Y."/>
            <person name="Du H."/>
            <person name="Qi M."/>
            <person name="Li Y."/>
            <person name="Yu H."/>
            <person name="Cui Y."/>
            <person name="Wang N."/>
            <person name="Chen C."/>
            <person name="Wu H."/>
            <person name="Zhao Y."/>
            <person name="Zhang J."/>
            <person name="Li Y."/>
            <person name="Zhou W."/>
            <person name="Zhang B."/>
            <person name="Hu W."/>
            <person name="Eijk M."/>
            <person name="Tang J."/>
            <person name="Witsenboer H."/>
            <person name="Zhao S."/>
            <person name="Li Z."/>
            <person name="Zhang A."/>
            <person name="Wang D."/>
            <person name="Liang C."/>
        </authorList>
    </citation>
    <scope>NUCLEOTIDE SEQUENCE [LARGE SCALE GENOMIC DNA]</scope>
    <source>
        <strain evidence="2">cv. G1812</strain>
    </source>
</reference>
<proteinExistence type="predicted"/>